<dbReference type="Gene3D" id="3.90.1600.10">
    <property type="entry name" value="Palm domain of DNA polymerase"/>
    <property type="match status" value="1"/>
</dbReference>
<reference evidence="2 3" key="1">
    <citation type="submission" date="2019-08" db="EMBL/GenBank/DDBJ databases">
        <title>The genome of the soybean aphid Biotype 1, its phylome, world population structure and adaptation to the North American continent.</title>
        <authorList>
            <person name="Giordano R."/>
            <person name="Donthu R.K."/>
            <person name="Hernandez A.G."/>
            <person name="Wright C.L."/>
            <person name="Zimin A.V."/>
        </authorList>
    </citation>
    <scope>NUCLEOTIDE SEQUENCE [LARGE SCALE GENOMIC DNA]</scope>
    <source>
        <tissue evidence="2">Whole aphids</tissue>
    </source>
</reference>
<evidence type="ECO:0008006" key="4">
    <source>
        <dbReference type="Google" id="ProtNLM"/>
    </source>
</evidence>
<dbReference type="GO" id="GO:0071897">
    <property type="term" value="P:DNA biosynthetic process"/>
    <property type="evidence" value="ECO:0007669"/>
    <property type="project" value="UniProtKB-ARBA"/>
</dbReference>
<feature type="transmembrane region" description="Helical" evidence="1">
    <location>
        <begin position="302"/>
        <end position="327"/>
    </location>
</feature>
<dbReference type="SUPFAM" id="SSF56672">
    <property type="entry name" value="DNA/RNA polymerases"/>
    <property type="match status" value="1"/>
</dbReference>
<comment type="caution">
    <text evidence="2">The sequence shown here is derived from an EMBL/GenBank/DDBJ whole genome shotgun (WGS) entry which is preliminary data.</text>
</comment>
<proteinExistence type="predicted"/>
<keyword evidence="1" id="KW-1133">Transmembrane helix</keyword>
<dbReference type="InterPro" id="IPR043502">
    <property type="entry name" value="DNA/RNA_pol_sf"/>
</dbReference>
<dbReference type="PANTHER" id="PTHR31511">
    <property type="entry name" value="PROTEIN CBG23764"/>
    <property type="match status" value="1"/>
</dbReference>
<keyword evidence="1" id="KW-0472">Membrane</keyword>
<organism evidence="2 3">
    <name type="scientific">Aphis glycines</name>
    <name type="common">Soybean aphid</name>
    <dbReference type="NCBI Taxonomy" id="307491"/>
    <lineage>
        <taxon>Eukaryota</taxon>
        <taxon>Metazoa</taxon>
        <taxon>Ecdysozoa</taxon>
        <taxon>Arthropoda</taxon>
        <taxon>Hexapoda</taxon>
        <taxon>Insecta</taxon>
        <taxon>Pterygota</taxon>
        <taxon>Neoptera</taxon>
        <taxon>Paraneoptera</taxon>
        <taxon>Hemiptera</taxon>
        <taxon>Sternorrhyncha</taxon>
        <taxon>Aphidomorpha</taxon>
        <taxon>Aphidoidea</taxon>
        <taxon>Aphididae</taxon>
        <taxon>Aphidini</taxon>
        <taxon>Aphis</taxon>
        <taxon>Aphis</taxon>
    </lineage>
</organism>
<keyword evidence="1" id="KW-0812">Transmembrane</keyword>
<evidence type="ECO:0000313" key="2">
    <source>
        <dbReference type="EMBL" id="KAE9522513.1"/>
    </source>
</evidence>
<dbReference type="Proteomes" id="UP000475862">
    <property type="component" value="Unassembled WGS sequence"/>
</dbReference>
<keyword evidence="3" id="KW-1185">Reference proteome</keyword>
<dbReference type="InterPro" id="IPR012337">
    <property type="entry name" value="RNaseH-like_sf"/>
</dbReference>
<evidence type="ECO:0000256" key="1">
    <source>
        <dbReference type="SAM" id="Phobius"/>
    </source>
</evidence>
<sequence length="1215" mass="142790">MIIKKNLLQWLMVQYSELLSSVGDLTFIRSSSCFTVILKHTETERYRDYIMKRNTITKRRRMESAVKGELVEIERFKNCSRTFIVKNKEEIIDYYVFFSYVPEMLISRLTQSSQQSTIKFNLHVDSMYEQLLTNEVQDMSFKTTNVLACKSSNFNSLLNKMFNKLLSEEEQFISKKSGWSLKSIDCIQLRINTVNPLKGGKTYLDLPSHIKKKKAVINIKNNDNECFNKYDNRLNKSRFNKKYFGMLEKKSGFNFKCIDFPTPITQLKKFEKINNVSINIYSLDDNNVIYPLRITNIEKKKIILIFFYLVIIIQLIIVILTTSRGLLEAKELKIRCFTSFGNKPCKSKLWGETGLIRHKEMCIKNKLGRPIMFEKGDDDFIYFKNYKNTQRIPIVIYADFECILNPKQPDKFFQNGNKKKKKTHITHLHKLMSYGFYVKVDYNIISKKLIKKFEIPRKVVIYRGKNAAKKFMNSMIIIGNKINDIYKTNLPINELTLKEEKNFQKAKVCEKCLLTFKDNNLLKVRDHCHITGNYRRCICVKCNFQLTNPSFVPIFFHNLAYDSHFIIRELGCNDKDIHVIPNSSEKYISFSKAIAPKFNIKIVDTYRFMAEKLSKLAKNLSEDKSRFRETIKIFSIEVLDLVTRKGVFPYEYVDSWSKLNGSFLPSKLKFYSTLTDENITDDDYIHAKNVWNVFNIKTLGEYSDHYLKTDVAILADVFENFRDLCLSTLELDPAYYMTAPGFAYDCMLKYTKIELERLKCPNMLLFIENSIRGGITQSTKRYAKANIPNIEGLNYNSNEPITWLTYLDCVNLYGKSMLTELPFKDFEWVDDLNIDVTKIADDSEVGYILEVDVDYPKNLHKTHNDFPFLPLNECPPNSKVKKLLTTLLPKKNYIVHYKNLKQAISHGLKLVKIHRAIRFSQKKWMASYIELCTKMRTEAKNEFEKEFWKLLINSVFGKCMENVRTRISIKLISSEKKANKLMAKTNFKDRTIYSRNLMAIHQHKETIKFDKAIYVGSAILDVSKTFMYDFHYNVMKKKYGRKISSLYSDTDSLVYSIQTKNFFDDLKNDLLPYFDTSNYPKDHYCFSEIHKSQPGFFKDELKSIILKEFISLRPKLYAYKTIDDTVEKKAKGVKKYVIKNHMKFIDYIEILNAFINHRPVEKKQSHRNMNFIQSNKHVVHSKTMNKLVLSANDDKRYIMNDGINTLAYGHYKLTK</sequence>
<evidence type="ECO:0000313" key="3">
    <source>
        <dbReference type="Proteomes" id="UP000475862"/>
    </source>
</evidence>
<dbReference type="InterPro" id="IPR023211">
    <property type="entry name" value="DNA_pol_palm_dom_sf"/>
</dbReference>
<dbReference type="EMBL" id="VYZN01001099">
    <property type="protein sequence ID" value="KAE9522513.1"/>
    <property type="molecule type" value="Genomic_DNA"/>
</dbReference>
<dbReference type="GO" id="GO:0042575">
    <property type="term" value="C:DNA polymerase complex"/>
    <property type="evidence" value="ECO:0007669"/>
    <property type="project" value="UniProtKB-ARBA"/>
</dbReference>
<dbReference type="AlphaFoldDB" id="A0A6G0SVX3"/>
<protein>
    <recommendedName>
        <fullName evidence="4">DNA-directed DNA polymerase</fullName>
    </recommendedName>
</protein>
<accession>A0A6G0SVX3</accession>
<dbReference type="PANTHER" id="PTHR31511:SF12">
    <property type="entry name" value="RHO TERMINATION FACTOR N-TERMINAL DOMAIN-CONTAINING PROTEIN"/>
    <property type="match status" value="1"/>
</dbReference>
<dbReference type="SUPFAM" id="SSF53098">
    <property type="entry name" value="Ribonuclease H-like"/>
    <property type="match status" value="1"/>
</dbReference>
<name>A0A6G0SVX3_APHGL</name>
<gene>
    <name evidence="2" type="ORF">AGLY_017106</name>
</gene>